<evidence type="ECO:0000313" key="2">
    <source>
        <dbReference type="EMBL" id="CAL6113074.1"/>
    </source>
</evidence>
<keyword evidence="3" id="KW-1185">Reference proteome</keyword>
<evidence type="ECO:0000313" key="3">
    <source>
        <dbReference type="Proteomes" id="UP001642409"/>
    </source>
</evidence>
<comment type="caution">
    <text evidence="1">The sequence shown here is derived from an EMBL/GenBank/DDBJ whole genome shotgun (WGS) entry which is preliminary data.</text>
</comment>
<dbReference type="AlphaFoldDB" id="A0AA86P1E4"/>
<reference evidence="2 3" key="2">
    <citation type="submission" date="2024-07" db="EMBL/GenBank/DDBJ databases">
        <authorList>
            <person name="Akdeniz Z."/>
        </authorList>
    </citation>
    <scope>NUCLEOTIDE SEQUENCE [LARGE SCALE GENOMIC DNA]</scope>
</reference>
<dbReference type="EMBL" id="CAXDID020000755">
    <property type="protein sequence ID" value="CAL6113074.1"/>
    <property type="molecule type" value="Genomic_DNA"/>
</dbReference>
<accession>A0AA86P1E4</accession>
<sequence length="690" mass="81096">MKFTKFAFQSAPLIPKQQVISTPQQLFFLSPVQQYQKGLEFNNIGVNSSPLFNNPSPIEETDLILPNFMHQQKLLKSSLSVNIQPVEVLKQLQKQENDELSNYYVQMTLLSKQLQKEPKLLRSFLDYLRKLELFGDLQQNYDLINRAISDYMLGSTERIFPEPLFVKQLQVMFKLGKQTSIIQKQICDIIMMQARKPNLTKQRIIDRVENCLIYGFHIISNRENIINARKLFWEIFITHKDIGSFIYSYLSQIEVNYGCLDKIIDTILEIKEQNVSIHHPTFVLVIKSIKELTGQVSYIDLLQEYFCFEDDALNHSISSRVSSNQAYQDLYISAELEKLEILLKQKDPDFKHKALIVMQHEAFKHDYAWKVFVMLYWNALYNYQDDMEQYLIAAFQFAPQKHKPIILQLFSRLYRYQNRDQQSLDLLESALREYQDWRIASEYVNLMRLSKIKMDFSIIESTALMCSNNSKVCCQLIKYFQSNQKEQFKLIRKYLLLQPKSGDLWLEAARYFTNPFYDSFCLNLALQCLQTALIFTPQNGDIYLEYFRVSFINKLLNLPVNQSIDVLDKIFIQTSIMSSPSYGDCFKYVKELVQNNKVNENICNIRAIMQMGCTIVCEGIVKFSQLYLQCQEVNINNNTAYGQVQKYFVDLDADKIEQWISGYPKFMFSTGIYSYDYFENTHEGLLLDVL</sequence>
<organism evidence="1">
    <name type="scientific">Hexamita inflata</name>
    <dbReference type="NCBI Taxonomy" id="28002"/>
    <lineage>
        <taxon>Eukaryota</taxon>
        <taxon>Metamonada</taxon>
        <taxon>Diplomonadida</taxon>
        <taxon>Hexamitidae</taxon>
        <taxon>Hexamitinae</taxon>
        <taxon>Hexamita</taxon>
    </lineage>
</organism>
<protein>
    <submittedName>
        <fullName evidence="1">Uncharacterized protein</fullName>
    </submittedName>
</protein>
<name>A0AA86P1E4_9EUKA</name>
<dbReference type="EMBL" id="CATOUU010000433">
    <property type="protein sequence ID" value="CAI9929328.1"/>
    <property type="molecule type" value="Genomic_DNA"/>
</dbReference>
<evidence type="ECO:0000313" key="1">
    <source>
        <dbReference type="EMBL" id="CAI9929328.1"/>
    </source>
</evidence>
<reference evidence="1" key="1">
    <citation type="submission" date="2023-06" db="EMBL/GenBank/DDBJ databases">
        <authorList>
            <person name="Kurt Z."/>
        </authorList>
    </citation>
    <scope>NUCLEOTIDE SEQUENCE</scope>
</reference>
<proteinExistence type="predicted"/>
<dbReference type="Proteomes" id="UP001642409">
    <property type="component" value="Unassembled WGS sequence"/>
</dbReference>
<gene>
    <name evidence="1" type="ORF">HINF_LOCUS16973</name>
    <name evidence="2" type="ORF">HINF_LOCUS77336</name>
</gene>